<dbReference type="Proteomes" id="UP000800035">
    <property type="component" value="Unassembled WGS sequence"/>
</dbReference>
<dbReference type="GO" id="GO:0006357">
    <property type="term" value="P:regulation of transcription by RNA polymerase II"/>
    <property type="evidence" value="ECO:0007669"/>
    <property type="project" value="TreeGrafter"/>
</dbReference>
<evidence type="ECO:0000313" key="11">
    <source>
        <dbReference type="Proteomes" id="UP000800035"/>
    </source>
</evidence>
<dbReference type="Pfam" id="PF00096">
    <property type="entry name" value="zf-C2H2"/>
    <property type="match status" value="2"/>
</dbReference>
<protein>
    <recommendedName>
        <fullName evidence="9">C2H2-type domain-containing protein</fullName>
    </recommendedName>
</protein>
<dbReference type="SMART" id="SM00355">
    <property type="entry name" value="ZnF_C2H2"/>
    <property type="match status" value="3"/>
</dbReference>
<dbReference type="PANTHER" id="PTHR46179:SF13">
    <property type="entry name" value="C2H2-TYPE DOMAIN-CONTAINING PROTEIN"/>
    <property type="match status" value="1"/>
</dbReference>
<dbReference type="InterPro" id="IPR036236">
    <property type="entry name" value="Znf_C2H2_sf"/>
</dbReference>
<evidence type="ECO:0000313" key="10">
    <source>
        <dbReference type="EMBL" id="KAF1948253.1"/>
    </source>
</evidence>
<dbReference type="PROSITE" id="PS00028">
    <property type="entry name" value="ZINC_FINGER_C2H2_1"/>
    <property type="match status" value="2"/>
</dbReference>
<dbReference type="PROSITE" id="PS50157">
    <property type="entry name" value="ZINC_FINGER_C2H2_2"/>
    <property type="match status" value="2"/>
</dbReference>
<keyword evidence="3 8" id="KW-0863">Zinc-finger</keyword>
<keyword evidence="4" id="KW-0862">Zinc</keyword>
<evidence type="ECO:0000256" key="5">
    <source>
        <dbReference type="ARBA" id="ARBA00023015"/>
    </source>
</evidence>
<evidence type="ECO:0000256" key="3">
    <source>
        <dbReference type="ARBA" id="ARBA00022771"/>
    </source>
</evidence>
<sequence>MEFPYPDPEGILDAVCELCHISMDYCVHSEVTQQLQRLPTFTHETFLGHPDWPQETFAVNDTFEPELPPPIPYFAEADTHPLYNTNVQYLNENATTVQPSTVQYFVEDTYTPGDRLQAVSRSRRPSHRRQAPRPGGFPCPFEGCGKTFDRACDVKRHQKTHLSRTERPHKCAICDEGFLYPKDLARHQNKHTAAQGTLFCHVPGCGSEGFSRKDNLLRHIRKQHSTVIAGS</sequence>
<accession>A0A6A5T6I8</accession>
<dbReference type="OrthoDB" id="8922241at2759"/>
<dbReference type="GO" id="GO:0008270">
    <property type="term" value="F:zinc ion binding"/>
    <property type="evidence" value="ECO:0007669"/>
    <property type="project" value="UniProtKB-KW"/>
</dbReference>
<reference evidence="10" key="1">
    <citation type="journal article" date="2020" name="Stud. Mycol.">
        <title>101 Dothideomycetes genomes: a test case for predicting lifestyles and emergence of pathogens.</title>
        <authorList>
            <person name="Haridas S."/>
            <person name="Albert R."/>
            <person name="Binder M."/>
            <person name="Bloem J."/>
            <person name="Labutti K."/>
            <person name="Salamov A."/>
            <person name="Andreopoulos B."/>
            <person name="Baker S."/>
            <person name="Barry K."/>
            <person name="Bills G."/>
            <person name="Bluhm B."/>
            <person name="Cannon C."/>
            <person name="Castanera R."/>
            <person name="Culley D."/>
            <person name="Daum C."/>
            <person name="Ezra D."/>
            <person name="Gonzalez J."/>
            <person name="Henrissat B."/>
            <person name="Kuo A."/>
            <person name="Liang C."/>
            <person name="Lipzen A."/>
            <person name="Lutzoni F."/>
            <person name="Magnuson J."/>
            <person name="Mondo S."/>
            <person name="Nolan M."/>
            <person name="Ohm R."/>
            <person name="Pangilinan J."/>
            <person name="Park H.-J."/>
            <person name="Ramirez L."/>
            <person name="Alfaro M."/>
            <person name="Sun H."/>
            <person name="Tritt A."/>
            <person name="Yoshinaga Y."/>
            <person name="Zwiers L.-H."/>
            <person name="Turgeon B."/>
            <person name="Goodwin S."/>
            <person name="Spatafora J."/>
            <person name="Crous P."/>
            <person name="Grigoriev I."/>
        </authorList>
    </citation>
    <scope>NUCLEOTIDE SEQUENCE</scope>
    <source>
        <strain evidence="10">CBS 675.92</strain>
    </source>
</reference>
<dbReference type="InterPro" id="IPR013087">
    <property type="entry name" value="Znf_C2H2_type"/>
</dbReference>
<evidence type="ECO:0000256" key="7">
    <source>
        <dbReference type="ARBA" id="ARBA00023242"/>
    </source>
</evidence>
<feature type="domain" description="C2H2-type" evidence="9">
    <location>
        <begin position="169"/>
        <end position="196"/>
    </location>
</feature>
<gene>
    <name evidence="10" type="ORF">CC80DRAFT_328033</name>
</gene>
<name>A0A6A5T6I8_9PLEO</name>
<keyword evidence="7" id="KW-0539">Nucleus</keyword>
<keyword evidence="5" id="KW-0805">Transcription regulation</keyword>
<evidence type="ECO:0000259" key="9">
    <source>
        <dbReference type="PROSITE" id="PS50157"/>
    </source>
</evidence>
<keyword evidence="6" id="KW-0804">Transcription</keyword>
<dbReference type="Gene3D" id="3.30.160.60">
    <property type="entry name" value="Classic Zinc Finger"/>
    <property type="match status" value="3"/>
</dbReference>
<evidence type="ECO:0000256" key="4">
    <source>
        <dbReference type="ARBA" id="ARBA00022833"/>
    </source>
</evidence>
<dbReference type="SUPFAM" id="SSF57667">
    <property type="entry name" value="beta-beta-alpha zinc fingers"/>
    <property type="match status" value="1"/>
</dbReference>
<evidence type="ECO:0000256" key="6">
    <source>
        <dbReference type="ARBA" id="ARBA00023163"/>
    </source>
</evidence>
<keyword evidence="11" id="KW-1185">Reference proteome</keyword>
<dbReference type="GO" id="GO:0005634">
    <property type="term" value="C:nucleus"/>
    <property type="evidence" value="ECO:0007669"/>
    <property type="project" value="UniProtKB-SubCell"/>
</dbReference>
<dbReference type="InterPro" id="IPR051061">
    <property type="entry name" value="Zinc_finger_trans_reg"/>
</dbReference>
<evidence type="ECO:0000256" key="1">
    <source>
        <dbReference type="ARBA" id="ARBA00004123"/>
    </source>
</evidence>
<keyword evidence="2" id="KW-0479">Metal-binding</keyword>
<dbReference type="PANTHER" id="PTHR46179">
    <property type="entry name" value="ZINC FINGER PROTEIN"/>
    <property type="match status" value="1"/>
</dbReference>
<proteinExistence type="predicted"/>
<evidence type="ECO:0000256" key="8">
    <source>
        <dbReference type="PROSITE-ProRule" id="PRU00042"/>
    </source>
</evidence>
<organism evidence="10 11">
    <name type="scientific">Byssothecium circinans</name>
    <dbReference type="NCBI Taxonomy" id="147558"/>
    <lineage>
        <taxon>Eukaryota</taxon>
        <taxon>Fungi</taxon>
        <taxon>Dikarya</taxon>
        <taxon>Ascomycota</taxon>
        <taxon>Pezizomycotina</taxon>
        <taxon>Dothideomycetes</taxon>
        <taxon>Pleosporomycetidae</taxon>
        <taxon>Pleosporales</taxon>
        <taxon>Massarineae</taxon>
        <taxon>Massarinaceae</taxon>
        <taxon>Byssothecium</taxon>
    </lineage>
</organism>
<dbReference type="EMBL" id="ML977067">
    <property type="protein sequence ID" value="KAF1948253.1"/>
    <property type="molecule type" value="Genomic_DNA"/>
</dbReference>
<feature type="domain" description="C2H2-type" evidence="9">
    <location>
        <begin position="137"/>
        <end position="166"/>
    </location>
</feature>
<evidence type="ECO:0000256" key="2">
    <source>
        <dbReference type="ARBA" id="ARBA00022723"/>
    </source>
</evidence>
<comment type="subcellular location">
    <subcellularLocation>
        <location evidence="1">Nucleus</location>
    </subcellularLocation>
</comment>
<dbReference type="AlphaFoldDB" id="A0A6A5T6I8"/>